<dbReference type="SMART" id="SM00830">
    <property type="entry name" value="CM_2"/>
    <property type="match status" value="1"/>
</dbReference>
<keyword evidence="4" id="KW-0413">Isomerase</keyword>
<reference evidence="7 8" key="1">
    <citation type="journal article" date="2014" name="J. Biotechnol.">
        <title>Complete genome sequence of the actinobacterium Actinoplanes friuliensis HAG 010964, producer of the lipopeptide antibiotic friulimycin.</title>
        <authorList>
            <person name="Ruckert C."/>
            <person name="Szczepanowski R."/>
            <person name="Albersmeier A."/>
            <person name="Goesmann A."/>
            <person name="Fischer N."/>
            <person name="Steinkamper A."/>
            <person name="Puhler A."/>
            <person name="Biener R."/>
            <person name="Schwartz D."/>
            <person name="Kalinowski J."/>
        </authorList>
    </citation>
    <scope>NUCLEOTIDE SEQUENCE [LARGE SCALE GENOMIC DNA]</scope>
    <source>
        <strain evidence="7 8">DSM 7358</strain>
    </source>
</reference>
<accession>U5VVN5</accession>
<evidence type="ECO:0000256" key="5">
    <source>
        <dbReference type="SAM" id="SignalP"/>
    </source>
</evidence>
<dbReference type="PATRIC" id="fig|1246995.3.peg.2626"/>
<evidence type="ECO:0000313" key="7">
    <source>
        <dbReference type="EMBL" id="AGZ40872.1"/>
    </source>
</evidence>
<evidence type="ECO:0000313" key="8">
    <source>
        <dbReference type="Proteomes" id="UP000017746"/>
    </source>
</evidence>
<dbReference type="STRING" id="1246995.AFR_12930"/>
<keyword evidence="8" id="KW-1185">Reference proteome</keyword>
<dbReference type="Proteomes" id="UP000017746">
    <property type="component" value="Chromosome"/>
</dbReference>
<feature type="chain" id="PRO_5004665767" description="chorismate mutase" evidence="5">
    <location>
        <begin position="35"/>
        <end position="203"/>
    </location>
</feature>
<keyword evidence="3 5" id="KW-0732">Signal</keyword>
<evidence type="ECO:0000256" key="1">
    <source>
        <dbReference type="ARBA" id="ARBA00004817"/>
    </source>
</evidence>
<dbReference type="GO" id="GO:0004106">
    <property type="term" value="F:chorismate mutase activity"/>
    <property type="evidence" value="ECO:0007669"/>
    <property type="project" value="UniProtKB-EC"/>
</dbReference>
<feature type="domain" description="Chorismate mutase" evidence="6">
    <location>
        <begin position="26"/>
        <end position="119"/>
    </location>
</feature>
<protein>
    <recommendedName>
        <fullName evidence="2">chorismate mutase</fullName>
        <ecNumber evidence="2">5.4.99.5</ecNumber>
    </recommendedName>
</protein>
<dbReference type="SUPFAM" id="SSF48600">
    <property type="entry name" value="Chorismate mutase II"/>
    <property type="match status" value="1"/>
</dbReference>
<feature type="signal peptide" evidence="5">
    <location>
        <begin position="1"/>
        <end position="34"/>
    </location>
</feature>
<dbReference type="Gene3D" id="1.20.59.10">
    <property type="entry name" value="Chorismate mutase"/>
    <property type="match status" value="1"/>
</dbReference>
<dbReference type="PANTHER" id="PTHR38041:SF2">
    <property type="entry name" value="SECRETED CHORISMATE MUTASE"/>
    <property type="match status" value="1"/>
</dbReference>
<dbReference type="eggNOG" id="COG1605">
    <property type="taxonomic scope" value="Bacteria"/>
</dbReference>
<organism evidence="7 8">
    <name type="scientific">Actinoplanes friuliensis DSM 7358</name>
    <dbReference type="NCBI Taxonomy" id="1246995"/>
    <lineage>
        <taxon>Bacteria</taxon>
        <taxon>Bacillati</taxon>
        <taxon>Actinomycetota</taxon>
        <taxon>Actinomycetes</taxon>
        <taxon>Micromonosporales</taxon>
        <taxon>Micromonosporaceae</taxon>
        <taxon>Actinoplanes</taxon>
    </lineage>
</organism>
<dbReference type="Pfam" id="PF01817">
    <property type="entry name" value="CM_2"/>
    <property type="match status" value="1"/>
</dbReference>
<dbReference type="InterPro" id="IPR008240">
    <property type="entry name" value="Chorismate_mutase_periplasmic"/>
</dbReference>
<evidence type="ECO:0000256" key="3">
    <source>
        <dbReference type="ARBA" id="ARBA00022729"/>
    </source>
</evidence>
<dbReference type="GO" id="GO:0046417">
    <property type="term" value="P:chorismate metabolic process"/>
    <property type="evidence" value="ECO:0007669"/>
    <property type="project" value="InterPro"/>
</dbReference>
<dbReference type="InterPro" id="IPR051331">
    <property type="entry name" value="Chorismate_mutase-related"/>
</dbReference>
<sequence>MKPKQGSPSRWRHAGASALTAAGLLIAGATPAQAATDRTPATNGLASLVSLSAERLLLADKVAAAKFGTTTPIEDPVREQQVLDQAAGLATEAGVDTEDTVAFFRAQIEMSKVVQRRLYDLWTRHPELAPAERPDLATEVRPQLDRITVAFIGQLAASDDLRGPTLRCVFSLIGAEAAAERRFHLDAQHENALRGAVRPLCAA</sequence>
<evidence type="ECO:0000259" key="6">
    <source>
        <dbReference type="PROSITE" id="PS51168"/>
    </source>
</evidence>
<evidence type="ECO:0000256" key="4">
    <source>
        <dbReference type="ARBA" id="ARBA00023235"/>
    </source>
</evidence>
<name>U5VVN5_9ACTN</name>
<dbReference type="HOGENOM" id="CLU_090313_1_0_11"/>
<dbReference type="AlphaFoldDB" id="U5VVN5"/>
<proteinExistence type="predicted"/>
<dbReference type="UniPathway" id="UPA00120">
    <property type="reaction ID" value="UER00203"/>
</dbReference>
<dbReference type="EMBL" id="CP006272">
    <property type="protein sequence ID" value="AGZ40872.1"/>
    <property type="molecule type" value="Genomic_DNA"/>
</dbReference>
<dbReference type="PROSITE" id="PS51168">
    <property type="entry name" value="CHORISMATE_MUT_2"/>
    <property type="match status" value="1"/>
</dbReference>
<dbReference type="GO" id="GO:0009697">
    <property type="term" value="P:salicylic acid biosynthetic process"/>
    <property type="evidence" value="ECO:0007669"/>
    <property type="project" value="TreeGrafter"/>
</dbReference>
<dbReference type="PANTHER" id="PTHR38041">
    <property type="entry name" value="CHORISMATE MUTASE"/>
    <property type="match status" value="1"/>
</dbReference>
<dbReference type="EC" id="5.4.99.5" evidence="2"/>
<evidence type="ECO:0000256" key="2">
    <source>
        <dbReference type="ARBA" id="ARBA00012404"/>
    </source>
</evidence>
<dbReference type="KEGG" id="afs:AFR_12930"/>
<comment type="pathway">
    <text evidence="1">Metabolic intermediate biosynthesis; prephenate biosynthesis; prephenate from chorismate: step 1/1.</text>
</comment>
<dbReference type="NCBIfam" id="TIGR01806">
    <property type="entry name" value="CM_mono2"/>
    <property type="match status" value="1"/>
</dbReference>
<dbReference type="InterPro" id="IPR036979">
    <property type="entry name" value="CM_dom_sf"/>
</dbReference>
<dbReference type="InterPro" id="IPR036263">
    <property type="entry name" value="Chorismate_II_sf"/>
</dbReference>
<gene>
    <name evidence="7" type="ORF">AFR_12930</name>
</gene>
<dbReference type="InterPro" id="IPR002701">
    <property type="entry name" value="CM_II_prokaryot"/>
</dbReference>